<dbReference type="KEGG" id="dnv:108654987"/>
<organism evidence="2 3">
    <name type="scientific">Drosophila navojoa</name>
    <name type="common">Fruit fly</name>
    <dbReference type="NCBI Taxonomy" id="7232"/>
    <lineage>
        <taxon>Eukaryota</taxon>
        <taxon>Metazoa</taxon>
        <taxon>Ecdysozoa</taxon>
        <taxon>Arthropoda</taxon>
        <taxon>Hexapoda</taxon>
        <taxon>Insecta</taxon>
        <taxon>Pterygota</taxon>
        <taxon>Neoptera</taxon>
        <taxon>Endopterygota</taxon>
        <taxon>Diptera</taxon>
        <taxon>Brachycera</taxon>
        <taxon>Muscomorpha</taxon>
        <taxon>Ephydroidea</taxon>
        <taxon>Drosophilidae</taxon>
        <taxon>Drosophila</taxon>
    </lineage>
</organism>
<sequence>MDFDEQIKGFREWATSLGCPPAALPNEEALKSIFKSRQNQLFVNMQSRIQPRQNVQEVRENLLIAQVAQHKGKVVPACGRSFLPLQLQIHLKMQDLLKEREKEKLCLVEAKKEYDSLAASIKTKNIQTISATHKMQLHQSRHNLLQLKLESLNKTYEQELANKAQILSTMPVKLNAKNASEKLATKAVEQALKELEQFYRICNADGHSSQQLAEAKNQLWSQMRQIFANIPNVLLFNAIMRIKEEQLQQVMQLNKSSQHIETISSLSKPMLNSFDIKLLKTKAELLGLVAKHLSAQNEVAQLEERFAAAYSTFLNELQRKVNNFNAISTEEEEESSEEIISEFILQYNLRNFNHARNEYLSEQIEQLRLELEAGVRQLESHELLLCSIKQIYAEINTSINGIRHDMLQLSQIKEKILYSKNILKNMLDDMQATTHQQNAKSQLFNSKLKVGNMSYLGMESFNLANDSVFSSTKLEFDASPMETTLRRSFDNTTIVAANCTSTPMLPPPSTSSPATLPSHLLELNTFAEMPLEKLSCVPRNCTFLLSANPLIVESQELASTMQLAPGHLLTPIGALQEVRKRILWASAIAEHTSDLKLNFETIIVDPHGLKLSARRQHEEIVQLLDNIESLGTKTQHQLHRIKRIYRFIVENPMRLYVPPSRCYKNANFSVYESEFNLYYRMATAGGSIKS</sequence>
<accession>A0A484BPI0</accession>
<dbReference type="STRING" id="7232.A0A484BPI0"/>
<reference evidence="2 3" key="1">
    <citation type="journal article" date="2019" name="J. Hered.">
        <title>An Improved Genome Assembly for Drosophila navojoa, the Basal Species in the mojavensis Cluster.</title>
        <authorList>
            <person name="Vanderlinde T."/>
            <person name="Dupim E.G."/>
            <person name="Nazario-Yepiz N.O."/>
            <person name="Carvalho A.B."/>
        </authorList>
    </citation>
    <scope>NUCLEOTIDE SEQUENCE [LARGE SCALE GENOMIC DNA]</scope>
    <source>
        <strain evidence="2">Navoj_Jal97</strain>
        <tissue evidence="2">Whole organism</tissue>
    </source>
</reference>
<keyword evidence="3" id="KW-1185">Reference proteome</keyword>
<dbReference type="OMA" id="YYRMATN"/>
<dbReference type="OrthoDB" id="8047450at2759"/>
<gene>
    <name evidence="2" type="ORF">AWZ03_002745</name>
</gene>
<comment type="caution">
    <text evidence="2">The sequence shown here is derived from an EMBL/GenBank/DDBJ whole genome shotgun (WGS) entry which is preliminary data.</text>
</comment>
<dbReference type="EMBL" id="LSRL02000013">
    <property type="protein sequence ID" value="TDG50756.1"/>
    <property type="molecule type" value="Genomic_DNA"/>
</dbReference>
<protein>
    <recommendedName>
        <fullName evidence="4">Augmin complex subunit dgt5</fullName>
    </recommendedName>
</protein>
<evidence type="ECO:0008006" key="4">
    <source>
        <dbReference type="Google" id="ProtNLM"/>
    </source>
</evidence>
<keyword evidence="1" id="KW-0175">Coiled coil</keyword>
<feature type="coiled-coil region" evidence="1">
    <location>
        <begin position="285"/>
        <end position="384"/>
    </location>
</feature>
<evidence type="ECO:0000313" key="2">
    <source>
        <dbReference type="EMBL" id="TDG50756.1"/>
    </source>
</evidence>
<evidence type="ECO:0000313" key="3">
    <source>
        <dbReference type="Proteomes" id="UP000295192"/>
    </source>
</evidence>
<evidence type="ECO:0000256" key="1">
    <source>
        <dbReference type="SAM" id="Coils"/>
    </source>
</evidence>
<proteinExistence type="predicted"/>
<name>A0A484BPI0_DRONA</name>
<dbReference type="AlphaFoldDB" id="A0A484BPI0"/>
<dbReference type="Proteomes" id="UP000295192">
    <property type="component" value="Unassembled WGS sequence"/>
</dbReference>